<proteinExistence type="predicted"/>
<accession>A0A327R0W1</accession>
<dbReference type="RefSeq" id="WP_111624412.1">
    <property type="nucleotide sequence ID" value="NZ_QLLN01000005.1"/>
</dbReference>
<name>A0A327R0W1_9FLAO</name>
<dbReference type="OrthoDB" id="7813231at2"/>
<evidence type="ECO:0008006" key="3">
    <source>
        <dbReference type="Google" id="ProtNLM"/>
    </source>
</evidence>
<protein>
    <recommendedName>
        <fullName evidence="3">Cellulase (Glycosyl hydrolase family 5)</fullName>
    </recommendedName>
</protein>
<evidence type="ECO:0000313" key="1">
    <source>
        <dbReference type="EMBL" id="RAJ10260.1"/>
    </source>
</evidence>
<gene>
    <name evidence="1" type="ORF">LV92_03009</name>
</gene>
<dbReference type="InterPro" id="IPR017853">
    <property type="entry name" value="GH"/>
</dbReference>
<dbReference type="EMBL" id="QLLN01000005">
    <property type="protein sequence ID" value="RAJ10260.1"/>
    <property type="molecule type" value="Genomic_DNA"/>
</dbReference>
<evidence type="ECO:0000313" key="2">
    <source>
        <dbReference type="Proteomes" id="UP000249696"/>
    </source>
</evidence>
<comment type="caution">
    <text evidence="1">The sequence shown here is derived from an EMBL/GenBank/DDBJ whole genome shotgun (WGS) entry which is preliminary data.</text>
</comment>
<organism evidence="1 2">
    <name type="scientific">Arenibacter echinorum</name>
    <dbReference type="NCBI Taxonomy" id="440515"/>
    <lineage>
        <taxon>Bacteria</taxon>
        <taxon>Pseudomonadati</taxon>
        <taxon>Bacteroidota</taxon>
        <taxon>Flavobacteriia</taxon>
        <taxon>Flavobacteriales</taxon>
        <taxon>Flavobacteriaceae</taxon>
        <taxon>Arenibacter</taxon>
    </lineage>
</organism>
<reference evidence="1 2" key="1">
    <citation type="submission" date="2018-06" db="EMBL/GenBank/DDBJ databases">
        <title>Genomic Encyclopedia of Archaeal and Bacterial Type Strains, Phase II (KMG-II): from individual species to whole genera.</title>
        <authorList>
            <person name="Goeker M."/>
        </authorList>
    </citation>
    <scope>NUCLEOTIDE SEQUENCE [LARGE SCALE GENOMIC DNA]</scope>
    <source>
        <strain evidence="1 2">DSM 23522</strain>
    </source>
</reference>
<dbReference type="Proteomes" id="UP000249696">
    <property type="component" value="Unassembled WGS sequence"/>
</dbReference>
<dbReference type="AlphaFoldDB" id="A0A327R0W1"/>
<keyword evidence="2" id="KW-1185">Reference proteome</keyword>
<dbReference type="SUPFAM" id="SSF51445">
    <property type="entry name" value="(Trans)glycosidases"/>
    <property type="match status" value="1"/>
</dbReference>
<dbReference type="Gene3D" id="3.20.20.80">
    <property type="entry name" value="Glycosidases"/>
    <property type="match status" value="1"/>
</dbReference>
<sequence length="366" mass="42116">MNLLNRSIFLFLLISFKSGLSYSQKTIVSIVEDQFFINGKPTYEGRYWQGHKVEGLLINSRMVQGIFDDIDSTTSKSFAYPDTKVWDADRNNREFVEAMPEWHSYGLNSFTLCMQGGGPAGYKGKPYINPGFYEDGSLREPYMKRLDNILKKADELQMVVILGIFYFRQDHHLKDEAAIINATSNLIDWLFDKGYRNVLIEICNETNTKSYDHDILYPDRISELIRLVKKKKKKNYRYLVGTSFGGITVPNSSVVKASDFLLIHGNGADTPDQLTKLANDTRKVKGYRKMPIINNEDDHFNFDKAINNFTTSIESYVSWGYLDFRFPGETDYSEGYQSVPVDWGINSDRKKAFFNKVREITGVNQP</sequence>